<evidence type="ECO:0000313" key="2">
    <source>
        <dbReference type="Proteomes" id="UP000226442"/>
    </source>
</evidence>
<proteinExistence type="predicted"/>
<name>A0A2G4F2X9_9CYAN</name>
<gene>
    <name evidence="1" type="ORF">CP500_007345</name>
</gene>
<dbReference type="Proteomes" id="UP000226442">
    <property type="component" value="Unassembled WGS sequence"/>
</dbReference>
<dbReference type="AlphaFoldDB" id="A0A2G4F2X9"/>
<organism evidence="1 2">
    <name type="scientific">Tychonema bourrellyi FEM_GT703</name>
    <dbReference type="NCBI Taxonomy" id="2040638"/>
    <lineage>
        <taxon>Bacteria</taxon>
        <taxon>Bacillati</taxon>
        <taxon>Cyanobacteriota</taxon>
        <taxon>Cyanophyceae</taxon>
        <taxon>Oscillatoriophycideae</taxon>
        <taxon>Oscillatoriales</taxon>
        <taxon>Microcoleaceae</taxon>
        <taxon>Tychonema</taxon>
    </lineage>
</organism>
<dbReference type="Gene3D" id="1.10.10.2910">
    <property type="match status" value="1"/>
</dbReference>
<sequence length="229" mass="26041">MSIFKPYCFYPKESIEGLANDILMRMQKTQNFAPKWPIDATTVADFLDLGVVWELIEPDEEGAIAARILPQQRLIEINEQILEKPPGFIESTIAHEIGHWVLHINQDEADGVVEQLELNLENGGNTAQDVEEPFVCRGASADTKVASIEWQAQYFASCLLMPRCILEDKRQGRDLTKWSHLYKMRDELGVSISNLTNRLQEFGWIYIPKGTREIYAGKDAANGQQRLFG</sequence>
<dbReference type="OrthoDB" id="9816277at2"/>
<accession>A0A2G4F2X9</accession>
<dbReference type="PANTHER" id="PTHR43236">
    <property type="entry name" value="ANTITOXIN HIGA1"/>
    <property type="match status" value="1"/>
</dbReference>
<dbReference type="EMBL" id="NXIB02000031">
    <property type="protein sequence ID" value="PHX56112.1"/>
    <property type="molecule type" value="Genomic_DNA"/>
</dbReference>
<dbReference type="RefSeq" id="WP_096829011.1">
    <property type="nucleotide sequence ID" value="NZ_NXIB02000031.1"/>
</dbReference>
<protein>
    <submittedName>
        <fullName evidence="1">ImmA/IrrE family metallo-endopeptidase</fullName>
    </submittedName>
</protein>
<comment type="caution">
    <text evidence="1">The sequence shown here is derived from an EMBL/GenBank/DDBJ whole genome shotgun (WGS) entry which is preliminary data.</text>
</comment>
<reference evidence="1" key="1">
    <citation type="submission" date="2017-10" db="EMBL/GenBank/DDBJ databases">
        <title>Draft genome sequence of the planktic cyanobacteria Tychonema bourrellyi isolated from alpine lentic freshwater.</title>
        <authorList>
            <person name="Tett A."/>
            <person name="Armanini F."/>
            <person name="Asnicar F."/>
            <person name="Boscaini A."/>
            <person name="Pasolli E."/>
            <person name="Zolfo M."/>
            <person name="Donati C."/>
            <person name="Salmaso N."/>
            <person name="Segata N."/>
        </authorList>
    </citation>
    <scope>NUCLEOTIDE SEQUENCE</scope>
    <source>
        <strain evidence="1">FEM_GT703</strain>
    </source>
</reference>
<keyword evidence="2" id="KW-1185">Reference proteome</keyword>
<dbReference type="PANTHER" id="PTHR43236:SF1">
    <property type="entry name" value="BLL7220 PROTEIN"/>
    <property type="match status" value="1"/>
</dbReference>
<dbReference type="InterPro" id="IPR052345">
    <property type="entry name" value="Rad_response_metalloprotease"/>
</dbReference>
<evidence type="ECO:0000313" key="1">
    <source>
        <dbReference type="EMBL" id="PHX56112.1"/>
    </source>
</evidence>